<dbReference type="Proteomes" id="UP000065473">
    <property type="component" value="Chromosome"/>
</dbReference>
<dbReference type="STRING" id="1435377.SUSAZ_10490"/>
<dbReference type="EMBL" id="CP013695">
    <property type="protein sequence ID" value="ALU32435.1"/>
    <property type="molecule type" value="Genomic_DNA"/>
</dbReference>
<sequence length="165" mass="17757">MKPILLVALAVIGLTTGVLVAGVSGYGPLAYISYHVVGVSNSNSSIQLTPIFFSLGNIKPGQSGEIKLNTTLIVNANGTYVFQLLHEEKLDNVFSSFNVTLNISGKVVTLSLDNDHQALNLTTGKYNVVVTLSYTVSEHPHGDLNVKREPLIIVHPAQQENESED</sequence>
<dbReference type="OMA" id="YTIMLLH"/>
<evidence type="ECO:0000313" key="3">
    <source>
        <dbReference type="Proteomes" id="UP000060043"/>
    </source>
</evidence>
<evidence type="ECO:0000313" key="2">
    <source>
        <dbReference type="EMBL" id="ALU32435.1"/>
    </source>
</evidence>
<dbReference type="AlphaFoldDB" id="A0A0U3FYU4"/>
<proteinExistence type="predicted"/>
<accession>A0A0U3FYU4</accession>
<gene>
    <name evidence="1" type="ORF">ATY89_06920</name>
    <name evidence="2" type="ORF">ATZ20_09940</name>
</gene>
<dbReference type="EMBL" id="CP013694">
    <property type="protein sequence ID" value="ALU29700.1"/>
    <property type="molecule type" value="Genomic_DNA"/>
</dbReference>
<evidence type="ECO:0000313" key="1">
    <source>
        <dbReference type="EMBL" id="ALU29700.1"/>
    </source>
</evidence>
<dbReference type="GeneID" id="14552750"/>
<dbReference type="OrthoDB" id="36941at2157"/>
<evidence type="ECO:0000313" key="4">
    <source>
        <dbReference type="Proteomes" id="UP000065473"/>
    </source>
</evidence>
<dbReference type="RefSeq" id="WP_011279025.1">
    <property type="nucleotide sequence ID" value="NZ_BHWZ01000006.1"/>
</dbReference>
<protein>
    <submittedName>
        <fullName evidence="2">Uncharacterized protein</fullName>
    </submittedName>
</protein>
<name>A0A0U3FYU4_9CREN</name>
<organism evidence="2 3">
    <name type="scientific">Sulfolobus acidocaldarius</name>
    <dbReference type="NCBI Taxonomy" id="2285"/>
    <lineage>
        <taxon>Archaea</taxon>
        <taxon>Thermoproteota</taxon>
        <taxon>Thermoprotei</taxon>
        <taxon>Sulfolobales</taxon>
        <taxon>Sulfolobaceae</taxon>
        <taxon>Sulfolobus</taxon>
    </lineage>
</organism>
<dbReference type="PaxDb" id="1435377-SUSAZ_10490"/>
<dbReference type="Proteomes" id="UP000060043">
    <property type="component" value="Chromosome"/>
</dbReference>
<reference evidence="3 4" key="1">
    <citation type="submission" date="2015-12" db="EMBL/GenBank/DDBJ databases">
        <title>A stable core within a dynamic pangenome in Sulfolobus acidocaldarius.</title>
        <authorList>
            <person name="Anderson R."/>
            <person name="Kouris A."/>
            <person name="Seward C."/>
            <person name="Campbell K."/>
            <person name="Whitaker R."/>
        </authorList>
    </citation>
    <scope>NUCLEOTIDE SEQUENCE [LARGE SCALE GENOMIC DNA]</scope>
    <source>
        <strain evidence="1 4">GG12-C01-09</strain>
        <strain evidence="2 3">NG05B_CO5_07</strain>
    </source>
</reference>